<feature type="chain" id="PRO_5025531391" evidence="2">
    <location>
        <begin position="22"/>
        <end position="250"/>
    </location>
</feature>
<reference evidence="3" key="1">
    <citation type="submission" date="2019-06" db="EMBL/GenBank/DDBJ databases">
        <title>Genomics analysis of Aphanomyces spp. identifies a new class of oomycete effector associated with host adaptation.</title>
        <authorList>
            <person name="Gaulin E."/>
        </authorList>
    </citation>
    <scope>NUCLEOTIDE SEQUENCE</scope>
    <source>
        <strain evidence="3">CBS 578.67</strain>
    </source>
</reference>
<comment type="caution">
    <text evidence="3">The sequence shown here is derived from an EMBL/GenBank/DDBJ whole genome shotgun (WGS) entry which is preliminary data.</text>
</comment>
<dbReference type="OrthoDB" id="70316at2759"/>
<sequence length="250" mass="26678">MHAASITTLFAIAAIAPFVDAHGRLMIPAPTFVDQYGDPTKFCGTIDGPKMWPQGSFATSPQDNTNSFLPLFHANYGSLKEFLDKNDGCGECGITKWGAAKSLPADGVVVWANGDEGWVSSHEGPCEMWCDDVKVHYDDNCSRNNPGGKTKIDLSKCAGAKKFITLWIALHAPQWQSYKNCVALQDGVAPSPPSPSTSPSSPTPSSPTLTPYTEYPAPTPPPHSPTTSTPSTKPTKMPAVSTPTPYTQPP</sequence>
<proteinExistence type="predicted"/>
<keyword evidence="2" id="KW-0732">Signal</keyword>
<name>A0A6A4XRM7_9STRA</name>
<gene>
    <name evidence="3" type="ORF">As57867_022191</name>
</gene>
<organism evidence="3">
    <name type="scientific">Aphanomyces stellatus</name>
    <dbReference type="NCBI Taxonomy" id="120398"/>
    <lineage>
        <taxon>Eukaryota</taxon>
        <taxon>Sar</taxon>
        <taxon>Stramenopiles</taxon>
        <taxon>Oomycota</taxon>
        <taxon>Saprolegniomycetes</taxon>
        <taxon>Saprolegniales</taxon>
        <taxon>Verrucalvaceae</taxon>
        <taxon>Aphanomyces</taxon>
    </lineage>
</organism>
<evidence type="ECO:0000256" key="1">
    <source>
        <dbReference type="SAM" id="MobiDB-lite"/>
    </source>
</evidence>
<protein>
    <submittedName>
        <fullName evidence="3">Uncharacterized protein</fullName>
    </submittedName>
</protein>
<evidence type="ECO:0000313" key="3">
    <source>
        <dbReference type="EMBL" id="KAF0685943.1"/>
    </source>
</evidence>
<feature type="compositionally biased region" description="Pro residues" evidence="1">
    <location>
        <begin position="190"/>
        <end position="205"/>
    </location>
</feature>
<evidence type="ECO:0000256" key="2">
    <source>
        <dbReference type="SAM" id="SignalP"/>
    </source>
</evidence>
<feature type="compositionally biased region" description="Polar residues" evidence="1">
    <location>
        <begin position="241"/>
        <end position="250"/>
    </location>
</feature>
<dbReference type="EMBL" id="VJMH01007024">
    <property type="protein sequence ID" value="KAF0685943.1"/>
    <property type="molecule type" value="Genomic_DNA"/>
</dbReference>
<dbReference type="AlphaFoldDB" id="A0A6A4XRM7"/>
<feature type="region of interest" description="Disordered" evidence="1">
    <location>
        <begin position="188"/>
        <end position="250"/>
    </location>
</feature>
<feature type="non-terminal residue" evidence="3">
    <location>
        <position position="250"/>
    </location>
</feature>
<accession>A0A6A4XRM7</accession>
<feature type="compositionally biased region" description="Low complexity" evidence="1">
    <location>
        <begin position="206"/>
        <end position="216"/>
    </location>
</feature>
<feature type="compositionally biased region" description="Low complexity" evidence="1">
    <location>
        <begin position="225"/>
        <end position="238"/>
    </location>
</feature>
<feature type="signal peptide" evidence="2">
    <location>
        <begin position="1"/>
        <end position="21"/>
    </location>
</feature>